<evidence type="ECO:0000313" key="3">
    <source>
        <dbReference type="Proteomes" id="UP000064893"/>
    </source>
</evidence>
<dbReference type="RefSeq" id="WP_057954238.1">
    <property type="nucleotide sequence ID" value="NZ_CP013118.1"/>
</dbReference>
<proteinExistence type="predicted"/>
<accession>A0A0S2I3J4</accession>
<protein>
    <submittedName>
        <fullName evidence="2">Uncharacterized protein</fullName>
    </submittedName>
</protein>
<feature type="chain" id="PRO_5006599463" evidence="1">
    <location>
        <begin position="22"/>
        <end position="197"/>
    </location>
</feature>
<organism evidence="2 3">
    <name type="scientific">Salinivirga cyanobacteriivorans</name>
    <dbReference type="NCBI Taxonomy" id="1307839"/>
    <lineage>
        <taxon>Bacteria</taxon>
        <taxon>Pseudomonadati</taxon>
        <taxon>Bacteroidota</taxon>
        <taxon>Bacteroidia</taxon>
        <taxon>Bacteroidales</taxon>
        <taxon>Salinivirgaceae</taxon>
        <taxon>Salinivirga</taxon>
    </lineage>
</organism>
<evidence type="ECO:0000313" key="2">
    <source>
        <dbReference type="EMBL" id="ALO16895.1"/>
    </source>
</evidence>
<dbReference type="EMBL" id="CP013118">
    <property type="protein sequence ID" value="ALO16895.1"/>
    <property type="molecule type" value="Genomic_DNA"/>
</dbReference>
<gene>
    <name evidence="2" type="ORF">L21SP5_03281</name>
</gene>
<name>A0A0S2I3J4_9BACT</name>
<evidence type="ECO:0000256" key="1">
    <source>
        <dbReference type="SAM" id="SignalP"/>
    </source>
</evidence>
<dbReference type="STRING" id="1307839.L21SP5_03281"/>
<sequence length="197" mass="23305" precursor="true">MSTKIIVLLLTFLMVTLQVQSQDIKNEKEKYVDRNVFPDEALKQLDALSDTKRISYIRQVDGDNVSFEAKFKFNNMKLSVEFAPGGRLQDIEVLIKKRDLPDGLYAKFDQLFLRLFDKYKITRMQRQYKPGRGYSGVSLNDYLENSLNKFKINYELELRVVEKNSNEIGHYEFLIDENAEIQRKRRIKKVIDDNEVY</sequence>
<feature type="signal peptide" evidence="1">
    <location>
        <begin position="1"/>
        <end position="21"/>
    </location>
</feature>
<keyword evidence="1" id="KW-0732">Signal</keyword>
<dbReference type="KEGG" id="blq:L21SP5_03281"/>
<keyword evidence="3" id="KW-1185">Reference proteome</keyword>
<dbReference type="Proteomes" id="UP000064893">
    <property type="component" value="Chromosome"/>
</dbReference>
<dbReference type="SUPFAM" id="SSF160574">
    <property type="entry name" value="BT0923-like"/>
    <property type="match status" value="1"/>
</dbReference>
<dbReference type="AlphaFoldDB" id="A0A0S2I3J4"/>
<dbReference type="OrthoDB" id="1044679at2"/>
<reference evidence="2 3" key="1">
    <citation type="submission" date="2015-11" db="EMBL/GenBank/DDBJ databases">
        <title>Description and complete genome sequence of a novel strain predominating in hypersaline microbial mats and representing a new family of the Bacteriodetes phylum.</title>
        <authorList>
            <person name="Spring S."/>
            <person name="Bunk B."/>
            <person name="Sproer C."/>
            <person name="Klenk H.-P."/>
        </authorList>
    </citation>
    <scope>NUCLEOTIDE SEQUENCE [LARGE SCALE GENOMIC DNA]</scope>
    <source>
        <strain evidence="2 3">L21-Spi-D4</strain>
    </source>
</reference>